<dbReference type="SUPFAM" id="SSF54001">
    <property type="entry name" value="Cysteine proteinases"/>
    <property type="match status" value="1"/>
</dbReference>
<dbReference type="PANTHER" id="PTHR11786:SF0">
    <property type="entry name" value="ARYLAMINE N-ACETYLTRANSFERASE 4-RELATED"/>
    <property type="match status" value="1"/>
</dbReference>
<dbReference type="PRINTS" id="PR01543">
    <property type="entry name" value="ANATRNSFRASE"/>
</dbReference>
<name>A0ABU3SCB1_9HYPH</name>
<dbReference type="PANTHER" id="PTHR11786">
    <property type="entry name" value="N-HYDROXYARYLAMINE O-ACETYLTRANSFERASE"/>
    <property type="match status" value="1"/>
</dbReference>
<evidence type="ECO:0000256" key="1">
    <source>
        <dbReference type="ARBA" id="ARBA00006547"/>
    </source>
</evidence>
<comment type="similarity">
    <text evidence="1 2">Belongs to the arylamine N-acetyltransferase family.</text>
</comment>
<gene>
    <name evidence="3" type="ORF">RKE40_21185</name>
</gene>
<evidence type="ECO:0000256" key="2">
    <source>
        <dbReference type="RuleBase" id="RU003452"/>
    </source>
</evidence>
<dbReference type="Proteomes" id="UP001254257">
    <property type="component" value="Unassembled WGS sequence"/>
</dbReference>
<accession>A0ABU3SCB1</accession>
<proteinExistence type="inferred from homology"/>
<organism evidence="3 4">
    <name type="scientific">Bosea rubneri</name>
    <dbReference type="NCBI Taxonomy" id="3075434"/>
    <lineage>
        <taxon>Bacteria</taxon>
        <taxon>Pseudomonadati</taxon>
        <taxon>Pseudomonadota</taxon>
        <taxon>Alphaproteobacteria</taxon>
        <taxon>Hyphomicrobiales</taxon>
        <taxon>Boseaceae</taxon>
        <taxon>Bosea</taxon>
    </lineage>
</organism>
<comment type="caution">
    <text evidence="3">The sequence shown here is derived from an EMBL/GenBank/DDBJ whole genome shotgun (WGS) entry which is preliminary data.</text>
</comment>
<keyword evidence="4" id="KW-1185">Reference proteome</keyword>
<dbReference type="Gene3D" id="3.30.2140.10">
    <property type="entry name" value="Arylamine N-acetyltransferase"/>
    <property type="match status" value="1"/>
</dbReference>
<sequence length="274" mass="30200">MLAPDDLAAYLARIGYDGEVAPTRVALARLHFLHPQAIPFENFDALAGRSVEIGLPTVFEKLVGRRRGGYCFEHNTLFHAVLEAFGFPVTPLGGRVLMGQAEDAQVARSHKLLRVTCEGEDLIADVGFGGMTLTGPLRLADGAPQKTPHEPYRLNRSGEDWWLRAEISGEWRLLYRFTLQPVPAIDEVVANHYVATHPASAFTFTLRAARILPHGRLTLLDRRLTEHRLGEASLPEQIADDAALREALESRFAIVLDDDQWQAALARIAAAPAA</sequence>
<dbReference type="RefSeq" id="WP_316020194.1">
    <property type="nucleotide sequence ID" value="NZ_JAWDID010000040.1"/>
</dbReference>
<evidence type="ECO:0000313" key="3">
    <source>
        <dbReference type="EMBL" id="MDU0342419.1"/>
    </source>
</evidence>
<evidence type="ECO:0000313" key="4">
    <source>
        <dbReference type="Proteomes" id="UP001254257"/>
    </source>
</evidence>
<dbReference type="InterPro" id="IPR038765">
    <property type="entry name" value="Papain-like_cys_pep_sf"/>
</dbReference>
<dbReference type="EMBL" id="JAWDID010000040">
    <property type="protein sequence ID" value="MDU0342419.1"/>
    <property type="molecule type" value="Genomic_DNA"/>
</dbReference>
<dbReference type="InterPro" id="IPR001447">
    <property type="entry name" value="Arylamine_N-AcTrfase"/>
</dbReference>
<protein>
    <submittedName>
        <fullName evidence="3">Arylamine N-acetyltransferase</fullName>
    </submittedName>
</protein>
<dbReference type="Gene3D" id="2.40.128.150">
    <property type="entry name" value="Cysteine proteinases"/>
    <property type="match status" value="1"/>
</dbReference>
<reference evidence="3 4" key="1">
    <citation type="submission" date="2023-09" db="EMBL/GenBank/DDBJ databases">
        <title>Whole genome shotgun sequencing (WGS) of Bosea sp. ZW T0_25, isolated from stored onions (Allium cepa).</title>
        <authorList>
            <person name="Stoll D.A."/>
            <person name="Huch M."/>
        </authorList>
    </citation>
    <scope>NUCLEOTIDE SEQUENCE [LARGE SCALE GENOMIC DNA]</scope>
    <source>
        <strain evidence="3 4">ZW T0_25</strain>
    </source>
</reference>
<dbReference type="Pfam" id="PF00797">
    <property type="entry name" value="Acetyltransf_2"/>
    <property type="match status" value="1"/>
</dbReference>